<accession>A0A1G8VDJ8</accession>
<dbReference type="Proteomes" id="UP000199527">
    <property type="component" value="Unassembled WGS sequence"/>
</dbReference>
<dbReference type="Gene3D" id="3.40.30.10">
    <property type="entry name" value="Glutaredoxin"/>
    <property type="match status" value="1"/>
</dbReference>
<dbReference type="InterPro" id="IPR013766">
    <property type="entry name" value="Thioredoxin_domain"/>
</dbReference>
<keyword evidence="3" id="KW-1185">Reference proteome</keyword>
<dbReference type="GO" id="GO:0016209">
    <property type="term" value="F:antioxidant activity"/>
    <property type="evidence" value="ECO:0007669"/>
    <property type="project" value="InterPro"/>
</dbReference>
<dbReference type="Pfam" id="PF00578">
    <property type="entry name" value="AhpC-TSA"/>
    <property type="match status" value="1"/>
</dbReference>
<reference evidence="3" key="1">
    <citation type="submission" date="2016-10" db="EMBL/GenBank/DDBJ databases">
        <authorList>
            <person name="Varghese N."/>
            <person name="Submissions S."/>
        </authorList>
    </citation>
    <scope>NUCLEOTIDE SEQUENCE [LARGE SCALE GENOMIC DNA]</scope>
    <source>
        <strain evidence="3">DSM 23317</strain>
    </source>
</reference>
<dbReference type="EMBL" id="FNEM01000011">
    <property type="protein sequence ID" value="SDJ63984.1"/>
    <property type="molecule type" value="Genomic_DNA"/>
</dbReference>
<organism evidence="2 3">
    <name type="scientific">Ferrimonas sediminum</name>
    <dbReference type="NCBI Taxonomy" id="718193"/>
    <lineage>
        <taxon>Bacteria</taxon>
        <taxon>Pseudomonadati</taxon>
        <taxon>Pseudomonadota</taxon>
        <taxon>Gammaproteobacteria</taxon>
        <taxon>Alteromonadales</taxon>
        <taxon>Ferrimonadaceae</taxon>
        <taxon>Ferrimonas</taxon>
    </lineage>
</organism>
<evidence type="ECO:0000313" key="2">
    <source>
        <dbReference type="EMBL" id="SDJ63984.1"/>
    </source>
</evidence>
<dbReference type="InterPro" id="IPR000866">
    <property type="entry name" value="AhpC/TSA"/>
</dbReference>
<name>A0A1G8VDJ8_9GAMM</name>
<protein>
    <submittedName>
        <fullName evidence="2">Alkyl hydroperoxide reductase subunit AhpC (Peroxiredoxin)</fullName>
    </submittedName>
</protein>
<evidence type="ECO:0000259" key="1">
    <source>
        <dbReference type="PROSITE" id="PS51352"/>
    </source>
</evidence>
<dbReference type="SUPFAM" id="SSF52833">
    <property type="entry name" value="Thioredoxin-like"/>
    <property type="match status" value="1"/>
</dbReference>
<evidence type="ECO:0000313" key="3">
    <source>
        <dbReference type="Proteomes" id="UP000199527"/>
    </source>
</evidence>
<sequence length="174" mass="19454">MSNKVRGGSQFPSIELPKLGGGRINLGVPEKKTNWKMVVVYRGGHCPMCTRYLRKIGEAKAAFAKLGVDIVATSADNETQALEHFMQLKVNYPVTYGLTVEMMRELGLYISRPLSVGETNHFYSEPGVFIINDRNEVQILDISNGPFARPEIDVLLSGIDFIRDKNYPVRGTFD</sequence>
<dbReference type="PROSITE" id="PS51352">
    <property type="entry name" value="THIOREDOXIN_2"/>
    <property type="match status" value="1"/>
</dbReference>
<dbReference type="AlphaFoldDB" id="A0A1G8VDJ8"/>
<dbReference type="InterPro" id="IPR036249">
    <property type="entry name" value="Thioredoxin-like_sf"/>
</dbReference>
<feature type="domain" description="Thioredoxin" evidence="1">
    <location>
        <begin position="5"/>
        <end position="164"/>
    </location>
</feature>
<proteinExistence type="predicted"/>
<dbReference type="GO" id="GO:0016491">
    <property type="term" value="F:oxidoreductase activity"/>
    <property type="evidence" value="ECO:0007669"/>
    <property type="project" value="InterPro"/>
</dbReference>
<gene>
    <name evidence="2" type="ORF">SAMN04488540_1113</name>
</gene>